<dbReference type="InterPro" id="IPR029063">
    <property type="entry name" value="SAM-dependent_MTases_sf"/>
</dbReference>
<keyword evidence="5" id="KW-0472">Membrane</keyword>
<dbReference type="Gene3D" id="3.40.50.150">
    <property type="entry name" value="Vaccinia Virus protein VP39"/>
    <property type="match status" value="1"/>
</dbReference>
<keyword evidence="7" id="KW-1185">Reference proteome</keyword>
<dbReference type="Pfam" id="PF01596">
    <property type="entry name" value="Methyltransf_3"/>
    <property type="match status" value="1"/>
</dbReference>
<feature type="transmembrane region" description="Helical" evidence="5">
    <location>
        <begin position="12"/>
        <end position="31"/>
    </location>
</feature>
<proteinExistence type="inferred from homology"/>
<evidence type="ECO:0000256" key="5">
    <source>
        <dbReference type="SAM" id="Phobius"/>
    </source>
</evidence>
<organism evidence="6 7">
    <name type="scientific">Symbiodinium natans</name>
    <dbReference type="NCBI Taxonomy" id="878477"/>
    <lineage>
        <taxon>Eukaryota</taxon>
        <taxon>Sar</taxon>
        <taxon>Alveolata</taxon>
        <taxon>Dinophyceae</taxon>
        <taxon>Suessiales</taxon>
        <taxon>Symbiodiniaceae</taxon>
        <taxon>Symbiodinium</taxon>
    </lineage>
</organism>
<protein>
    <submittedName>
        <fullName evidence="6">MdmC protein</fullName>
    </submittedName>
</protein>
<evidence type="ECO:0000256" key="3">
    <source>
        <dbReference type="ARBA" id="ARBA00022691"/>
    </source>
</evidence>
<dbReference type="EMBL" id="CAJNDS010002113">
    <property type="protein sequence ID" value="CAE7334515.1"/>
    <property type="molecule type" value="Genomic_DNA"/>
</dbReference>
<evidence type="ECO:0000313" key="7">
    <source>
        <dbReference type="Proteomes" id="UP000604046"/>
    </source>
</evidence>
<comment type="similarity">
    <text evidence="4">Belongs to the class I-like SAM-binding methyltransferase superfamily. Cation-dependent O-methyltransferase family.</text>
</comment>
<keyword evidence="2" id="KW-0808">Transferase</keyword>
<evidence type="ECO:0000256" key="2">
    <source>
        <dbReference type="ARBA" id="ARBA00022679"/>
    </source>
</evidence>
<dbReference type="PROSITE" id="PS51682">
    <property type="entry name" value="SAM_OMT_I"/>
    <property type="match status" value="1"/>
</dbReference>
<dbReference type="PANTHER" id="PTHR10509:SF14">
    <property type="entry name" value="CAFFEOYL-COA O-METHYLTRANSFERASE 3-RELATED"/>
    <property type="match status" value="1"/>
</dbReference>
<dbReference type="GO" id="GO:0032259">
    <property type="term" value="P:methylation"/>
    <property type="evidence" value="ECO:0007669"/>
    <property type="project" value="UniProtKB-KW"/>
</dbReference>
<evidence type="ECO:0000313" key="6">
    <source>
        <dbReference type="EMBL" id="CAE7334515.1"/>
    </source>
</evidence>
<evidence type="ECO:0000256" key="4">
    <source>
        <dbReference type="ARBA" id="ARBA00023453"/>
    </source>
</evidence>
<dbReference type="AlphaFoldDB" id="A0A812P3F8"/>
<keyword evidence="1" id="KW-0489">Methyltransferase</keyword>
<sequence length="274" mass="30124">MLCGTCSFRALVRSLLLALWAALSGLTFLVLRPEGDGFVARPLRDVAWSNPSMAMRLAGALLDAQRMAAEPEKAELLSLRTATAEQFPGGVHMLPSRRRGQLLQCLCRRFEVRRVLEVGTFTGFSAFCFAEAGAKVISLERSSSQASLARAATRTAACSVEVCVGDARHLVRTLGEEPLPTFDLLHLDADMKNYQYYLDTCRSYGLLSPNALVLADNVLFRGLVANASFEDRGRVGRIVRSLRSFNRKMLRDSPDTEGAILPEDDGLAVIWTRP</sequence>
<dbReference type="GO" id="GO:0008171">
    <property type="term" value="F:O-methyltransferase activity"/>
    <property type="evidence" value="ECO:0007669"/>
    <property type="project" value="InterPro"/>
</dbReference>
<dbReference type="OrthoDB" id="10251242at2759"/>
<evidence type="ECO:0000256" key="1">
    <source>
        <dbReference type="ARBA" id="ARBA00022603"/>
    </source>
</evidence>
<name>A0A812P3F8_9DINO</name>
<accession>A0A812P3F8</accession>
<dbReference type="CDD" id="cd02440">
    <property type="entry name" value="AdoMet_MTases"/>
    <property type="match status" value="1"/>
</dbReference>
<dbReference type="InterPro" id="IPR050362">
    <property type="entry name" value="Cation-dep_OMT"/>
</dbReference>
<gene>
    <name evidence="6" type="primary">mdmC</name>
    <name evidence="6" type="ORF">SNAT2548_LOCUS17497</name>
</gene>
<dbReference type="PANTHER" id="PTHR10509">
    <property type="entry name" value="O-METHYLTRANSFERASE-RELATED"/>
    <property type="match status" value="1"/>
</dbReference>
<dbReference type="SUPFAM" id="SSF53335">
    <property type="entry name" value="S-adenosyl-L-methionine-dependent methyltransferases"/>
    <property type="match status" value="1"/>
</dbReference>
<dbReference type="InterPro" id="IPR002935">
    <property type="entry name" value="SAM_O-MeTrfase"/>
</dbReference>
<keyword evidence="5" id="KW-0812">Transmembrane</keyword>
<keyword evidence="5" id="KW-1133">Transmembrane helix</keyword>
<keyword evidence="3" id="KW-0949">S-adenosyl-L-methionine</keyword>
<dbReference type="Proteomes" id="UP000604046">
    <property type="component" value="Unassembled WGS sequence"/>
</dbReference>
<reference evidence="6" key="1">
    <citation type="submission" date="2021-02" db="EMBL/GenBank/DDBJ databases">
        <authorList>
            <person name="Dougan E. K."/>
            <person name="Rhodes N."/>
            <person name="Thang M."/>
            <person name="Chan C."/>
        </authorList>
    </citation>
    <scope>NUCLEOTIDE SEQUENCE</scope>
</reference>
<dbReference type="GO" id="GO:0008757">
    <property type="term" value="F:S-adenosylmethionine-dependent methyltransferase activity"/>
    <property type="evidence" value="ECO:0007669"/>
    <property type="project" value="TreeGrafter"/>
</dbReference>
<comment type="caution">
    <text evidence="6">The sequence shown here is derived from an EMBL/GenBank/DDBJ whole genome shotgun (WGS) entry which is preliminary data.</text>
</comment>